<accession>A0ABT0ASD2</accession>
<protein>
    <submittedName>
        <fullName evidence="1">Uncharacterized protein</fullName>
    </submittedName>
</protein>
<gene>
    <name evidence="1" type="ORF">GYN21_04690</name>
</gene>
<dbReference type="RefSeq" id="WP_079505176.1">
    <property type="nucleotide sequence ID" value="NZ_JAAECS010000003.1"/>
</dbReference>
<proteinExistence type="predicted"/>
<keyword evidence="2" id="KW-1185">Reference proteome</keyword>
<evidence type="ECO:0000313" key="2">
    <source>
        <dbReference type="Proteomes" id="UP001522450"/>
    </source>
</evidence>
<organism evidence="1 2">
    <name type="scientific">Pseudolactococcus carnosus</name>
    <dbReference type="NCBI Taxonomy" id="2749961"/>
    <lineage>
        <taxon>Bacteria</taxon>
        <taxon>Bacillati</taxon>
        <taxon>Bacillota</taxon>
        <taxon>Bacilli</taxon>
        <taxon>Lactobacillales</taxon>
        <taxon>Streptococcaceae</taxon>
        <taxon>Pseudolactococcus</taxon>
    </lineage>
</organism>
<dbReference type="EMBL" id="JAAECS010000003">
    <property type="protein sequence ID" value="MCJ1989512.1"/>
    <property type="molecule type" value="Genomic_DNA"/>
</dbReference>
<sequence length="136" mass="15759">MKTSQKVGIAYTLVNNMLEKNEKWINLEKSNYVGSVFNSTNTGEYPYDNIFVHATSKNKILCIGKYESRYYTDEDKFYSDYYYFFSFGSVEGDKITSLETVTETDFGGNVKLEKLYSKASLSNMDIDFDDIENSFF</sequence>
<evidence type="ECO:0000313" key="1">
    <source>
        <dbReference type="EMBL" id="MCJ1989512.1"/>
    </source>
</evidence>
<name>A0ABT0ASD2_9LACT</name>
<dbReference type="Proteomes" id="UP001522450">
    <property type="component" value="Unassembled WGS sequence"/>
</dbReference>
<comment type="caution">
    <text evidence="1">The sequence shown here is derived from an EMBL/GenBank/DDBJ whole genome shotgun (WGS) entry which is preliminary data.</text>
</comment>
<reference evidence="1 2" key="1">
    <citation type="journal article" date="2022" name="Microbiol. Res.">
        <title>Comparative genome analysis, predicted lifestyle and antimicrobial strategies of Lactococcus carnosus and Lactococcus paracarnosus isolated from meat.</title>
        <authorList>
            <person name="Werum V."/>
            <person name="Ehrmann M."/>
            <person name="Vogel R."/>
            <person name="Hilgarth M."/>
        </authorList>
    </citation>
    <scope>NUCLEOTIDE SEQUENCE [LARGE SCALE GENOMIC DNA]</scope>
    <source>
        <strain evidence="1 2">TMW22177</strain>
    </source>
</reference>